<proteinExistence type="predicted"/>
<protein>
    <submittedName>
        <fullName evidence="1">DUF2612 domain-containing protein</fullName>
    </submittedName>
</protein>
<reference evidence="1" key="1">
    <citation type="submission" date="2020-10" db="EMBL/GenBank/DDBJ databases">
        <title>Phylogeny of dyella-like bacteria.</title>
        <authorList>
            <person name="Fu J."/>
        </authorList>
    </citation>
    <scope>NUCLEOTIDE SEQUENCE</scope>
    <source>
        <strain evidence="1">DHON07</strain>
    </source>
</reference>
<dbReference type="Proteomes" id="UP001430193">
    <property type="component" value="Unassembled WGS sequence"/>
</dbReference>
<dbReference type="InterPro" id="IPR021283">
    <property type="entry name" value="Phage_Wedge1"/>
</dbReference>
<accession>A0ABS2KK55</accession>
<dbReference type="RefSeq" id="WP_204633102.1">
    <property type="nucleotide sequence ID" value="NZ_BSOC01000001.1"/>
</dbReference>
<comment type="caution">
    <text evidence="1">The sequence shown here is derived from an EMBL/GenBank/DDBJ whole genome shotgun (WGS) entry which is preliminary data.</text>
</comment>
<dbReference type="EMBL" id="JADIKF010000040">
    <property type="protein sequence ID" value="MBM7131542.1"/>
    <property type="molecule type" value="Genomic_DNA"/>
</dbReference>
<dbReference type="Pfam" id="PF11041">
    <property type="entry name" value="Phage_Wedge1"/>
    <property type="match status" value="1"/>
</dbReference>
<gene>
    <name evidence="1" type="ORF">ISS99_18630</name>
</gene>
<sequence>MGDATAYTGLITSQHADKPNFMAMVAAVCGAVVDQQNFLNAMPEAFDLDNAVGPQLDAVGAWVGISRNVNVPIDNVYFSWDETGVGWDQGVWMGPSDPSTGVTVLDDGTYLQVIQAKIGANNWDGTLGSVVPLYNAIFGTSGTYVKITDNSNLTFTLHVLGPQPSALFQALLTGGYIPLKPTGVAITYSFGS</sequence>
<keyword evidence="2" id="KW-1185">Reference proteome</keyword>
<organism evidence="1 2">
    <name type="scientific">Dyella mobilis</name>
    <dbReference type="NCBI Taxonomy" id="1849582"/>
    <lineage>
        <taxon>Bacteria</taxon>
        <taxon>Pseudomonadati</taxon>
        <taxon>Pseudomonadota</taxon>
        <taxon>Gammaproteobacteria</taxon>
        <taxon>Lysobacterales</taxon>
        <taxon>Rhodanobacteraceae</taxon>
        <taxon>Dyella</taxon>
    </lineage>
</organism>
<evidence type="ECO:0000313" key="1">
    <source>
        <dbReference type="EMBL" id="MBM7131542.1"/>
    </source>
</evidence>
<evidence type="ECO:0000313" key="2">
    <source>
        <dbReference type="Proteomes" id="UP001430193"/>
    </source>
</evidence>
<name>A0ABS2KK55_9GAMM</name>